<dbReference type="Proteomes" id="UP001244640">
    <property type="component" value="Unassembled WGS sequence"/>
</dbReference>
<comment type="caution">
    <text evidence="2">The sequence shown here is derived from an EMBL/GenBank/DDBJ whole genome shotgun (WGS) entry which is preliminary data.</text>
</comment>
<evidence type="ECO:0008006" key="4">
    <source>
        <dbReference type="Google" id="ProtNLM"/>
    </source>
</evidence>
<feature type="transmembrane region" description="Helical" evidence="1">
    <location>
        <begin position="30"/>
        <end position="51"/>
    </location>
</feature>
<feature type="transmembrane region" description="Helical" evidence="1">
    <location>
        <begin position="140"/>
        <end position="158"/>
    </location>
</feature>
<protein>
    <recommendedName>
        <fullName evidence="4">DUF2931 family protein</fullName>
    </recommendedName>
</protein>
<dbReference type="EMBL" id="JAUTBA010000001">
    <property type="protein sequence ID" value="MDQ1149515.1"/>
    <property type="molecule type" value="Genomic_DNA"/>
</dbReference>
<accession>A0ABU0U3K5</accession>
<dbReference type="Pfam" id="PF11153">
    <property type="entry name" value="DUF2931"/>
    <property type="match status" value="1"/>
</dbReference>
<evidence type="ECO:0000256" key="1">
    <source>
        <dbReference type="SAM" id="Phobius"/>
    </source>
</evidence>
<dbReference type="RefSeq" id="WP_307185321.1">
    <property type="nucleotide sequence ID" value="NZ_JAUTBA010000001.1"/>
</dbReference>
<evidence type="ECO:0000313" key="2">
    <source>
        <dbReference type="EMBL" id="MDQ1149515.1"/>
    </source>
</evidence>
<keyword evidence="3" id="KW-1185">Reference proteome</keyword>
<proteinExistence type="predicted"/>
<name>A0ABU0U3K5_9SPHI</name>
<keyword evidence="1" id="KW-0472">Membrane</keyword>
<sequence length="509" mass="59046">MSVRVTISAFLVATFSLIATLLVHEADLNMMYAAFCCSPYFIILALIYFHFDVFRKKFSGLVKRKIVFECGYGFLFYCFFSFLLPVFLYLFTLDNAYEHRYYADLVGVIKEMLPWMLTLSAFLSLSSGMMITWALTSWKYVMFTLFGLLVSLPVMFALSTTIRTFNELREERLTQEDNIKNGRYTWSCSMSNPTAYPVQLYKGRFVFPKDEDYEFTFSEGNIVNYRGVWGQAGGGSYEQMMALPKALDVTWYSFVEDTFYRMEGAIDYNTLRTLFSTSFQEKGANKTIDEHYNKIILGFAPGGVLVIWVTGTGRRQIEIGRYQAKKVVIKATDEYKGNGAYGNIFNKQWRETVLSDTSIIPSEIQQALATKPIPYGYWDKLRIRYQLQPKFIFSSDIKAFDADFEFYNAERLVFDESRRYMEMEDRGLPKDIYIKWYDQHNNRCAARFIFDEDETFKNFASFFSDKRGDSAELAISVDTKTKIATATLSNQTGKKMLLKTEIIDYGAHF</sequence>
<keyword evidence="1" id="KW-0812">Transmembrane</keyword>
<feature type="transmembrane region" description="Helical" evidence="1">
    <location>
        <begin position="112"/>
        <end position="133"/>
    </location>
</feature>
<feature type="transmembrane region" description="Helical" evidence="1">
    <location>
        <begin position="7"/>
        <end position="24"/>
    </location>
</feature>
<organism evidence="2 3">
    <name type="scientific">Sphingobacterium zeae</name>
    <dbReference type="NCBI Taxonomy" id="1776859"/>
    <lineage>
        <taxon>Bacteria</taxon>
        <taxon>Pseudomonadati</taxon>
        <taxon>Bacteroidota</taxon>
        <taxon>Sphingobacteriia</taxon>
        <taxon>Sphingobacteriales</taxon>
        <taxon>Sphingobacteriaceae</taxon>
        <taxon>Sphingobacterium</taxon>
    </lineage>
</organism>
<keyword evidence="1" id="KW-1133">Transmembrane helix</keyword>
<reference evidence="2 3" key="1">
    <citation type="submission" date="2023-07" db="EMBL/GenBank/DDBJ databases">
        <title>Functional and genomic diversity of the sorghum phyllosphere microbiome.</title>
        <authorList>
            <person name="Shade A."/>
        </authorList>
    </citation>
    <scope>NUCLEOTIDE SEQUENCE [LARGE SCALE GENOMIC DNA]</scope>
    <source>
        <strain evidence="2 3">SORGH_AS_0892</strain>
    </source>
</reference>
<feature type="transmembrane region" description="Helical" evidence="1">
    <location>
        <begin position="72"/>
        <end position="92"/>
    </location>
</feature>
<evidence type="ECO:0000313" key="3">
    <source>
        <dbReference type="Proteomes" id="UP001244640"/>
    </source>
</evidence>
<dbReference type="InterPro" id="IPR021326">
    <property type="entry name" value="DUF2931"/>
</dbReference>
<gene>
    <name evidence="2" type="ORF">QE382_001499</name>
</gene>